<protein>
    <submittedName>
        <fullName evidence="2">SFRICE_013393</fullName>
    </submittedName>
</protein>
<feature type="domain" description="Transposable element P transposase-like RNase H" evidence="1">
    <location>
        <begin position="67"/>
        <end position="186"/>
    </location>
</feature>
<dbReference type="AlphaFoldDB" id="A0A2H1WNY7"/>
<evidence type="ECO:0000313" key="2">
    <source>
        <dbReference type="EMBL" id="SOQ54785.1"/>
    </source>
</evidence>
<organism evidence="2">
    <name type="scientific">Spodoptera frugiperda</name>
    <name type="common">Fall armyworm</name>
    <dbReference type="NCBI Taxonomy" id="7108"/>
    <lineage>
        <taxon>Eukaryota</taxon>
        <taxon>Metazoa</taxon>
        <taxon>Ecdysozoa</taxon>
        <taxon>Arthropoda</taxon>
        <taxon>Hexapoda</taxon>
        <taxon>Insecta</taxon>
        <taxon>Pterygota</taxon>
        <taxon>Neoptera</taxon>
        <taxon>Endopterygota</taxon>
        <taxon>Lepidoptera</taxon>
        <taxon>Glossata</taxon>
        <taxon>Ditrysia</taxon>
        <taxon>Noctuoidea</taxon>
        <taxon>Noctuidae</taxon>
        <taxon>Amphipyrinae</taxon>
        <taxon>Spodoptera</taxon>
    </lineage>
</organism>
<dbReference type="InterPro" id="IPR048365">
    <property type="entry name" value="TNP-like_RNaseH_N"/>
</dbReference>
<sequence length="227" mass="25543">MKKKLRKATAEVKAVKKLISNPAALDEKNVALSILKQSPKGYRFFRKLFILPAPQTLVNLIQQSNLRPGLNRNIFSQLQKKTEAMKLKDKLCLLIFDEISLKARFVDNGQHRKPEFADHAQVFMVLGLVKNYKQPVSYTFTASATKGPELAKQMKEIVTELQEAGLIVVATVCDQGTNNRQAIKLLINGTRGVCLRRGETAKENIILIYNQEIVSLYDPPPHTCLNV</sequence>
<dbReference type="EMBL" id="ODYU01009999">
    <property type="protein sequence ID" value="SOQ54785.1"/>
    <property type="molecule type" value="Genomic_DNA"/>
</dbReference>
<accession>A0A2H1WNY7</accession>
<dbReference type="Pfam" id="PF21787">
    <property type="entry name" value="TNP-like_RNaseH_N"/>
    <property type="match status" value="1"/>
</dbReference>
<name>A0A2H1WNY7_SPOFR</name>
<reference evidence="2" key="1">
    <citation type="submission" date="2016-07" db="EMBL/GenBank/DDBJ databases">
        <authorList>
            <person name="Bretaudeau A."/>
        </authorList>
    </citation>
    <scope>NUCLEOTIDE SEQUENCE</scope>
    <source>
        <strain evidence="2">Rice</strain>
        <tissue evidence="2">Whole body</tissue>
    </source>
</reference>
<proteinExistence type="predicted"/>
<gene>
    <name evidence="2" type="ORF">SFRICE_013393</name>
</gene>
<evidence type="ECO:0000259" key="1">
    <source>
        <dbReference type="Pfam" id="PF21787"/>
    </source>
</evidence>